<accession>A0A9W5QN15</accession>
<organism evidence="1 2">
    <name type="scientific">Bacillus cereus HuB4-4</name>
    <dbReference type="NCBI Taxonomy" id="1053211"/>
    <lineage>
        <taxon>Bacteria</taxon>
        <taxon>Bacillati</taxon>
        <taxon>Bacillota</taxon>
        <taxon>Bacilli</taxon>
        <taxon>Bacillales</taxon>
        <taxon>Bacillaceae</taxon>
        <taxon>Bacillus</taxon>
        <taxon>Bacillus cereus group</taxon>
    </lineage>
</organism>
<protein>
    <submittedName>
        <fullName evidence="1">Uncharacterized protein</fullName>
    </submittedName>
</protein>
<reference evidence="1 2" key="1">
    <citation type="submission" date="2012-12" db="EMBL/GenBank/DDBJ databases">
        <title>The Genome Sequence of Bacillus cereus HuB4-4.</title>
        <authorList>
            <consortium name="The Broad Institute Genome Sequencing Platform"/>
            <consortium name="The Broad Institute Genome Sequencing Center for Infectious Disease"/>
            <person name="Feldgarden M."/>
            <person name="Van der Auwera G.A."/>
            <person name="Mahillon J."/>
            <person name="Duprez V."/>
            <person name="Timmery S."/>
            <person name="Mattelet C."/>
            <person name="Dierick K."/>
            <person name="Sun M."/>
            <person name="Yu Z."/>
            <person name="Zhu L."/>
            <person name="Hu X."/>
            <person name="Shank E.B."/>
            <person name="Swiecicka I."/>
            <person name="Hansen B.M."/>
            <person name="Andrup L."/>
            <person name="Walker B."/>
            <person name="Young S.K."/>
            <person name="Zeng Q."/>
            <person name="Gargeya S."/>
            <person name="Fitzgerald M."/>
            <person name="Haas B."/>
            <person name="Abouelleil A."/>
            <person name="Alvarado L."/>
            <person name="Arachchi H.M."/>
            <person name="Berlin A.M."/>
            <person name="Chapman S.B."/>
            <person name="Dewar J."/>
            <person name="Goldberg J."/>
            <person name="Griggs A."/>
            <person name="Gujja S."/>
            <person name="Hansen M."/>
            <person name="Howarth C."/>
            <person name="Imamovic A."/>
            <person name="Larimer J."/>
            <person name="McCowan C."/>
            <person name="Murphy C."/>
            <person name="Neiman D."/>
            <person name="Pearson M."/>
            <person name="Priest M."/>
            <person name="Roberts A."/>
            <person name="Saif S."/>
            <person name="Shea T."/>
            <person name="Sisk P."/>
            <person name="Sykes S."/>
            <person name="Wortman J."/>
            <person name="Nusbaum C."/>
            <person name="Birren B."/>
        </authorList>
    </citation>
    <scope>NUCLEOTIDE SEQUENCE [LARGE SCALE GENOMIC DNA]</scope>
    <source>
        <strain evidence="1 2">HuB4-4</strain>
    </source>
</reference>
<evidence type="ECO:0000313" key="2">
    <source>
        <dbReference type="Proteomes" id="UP000014009"/>
    </source>
</evidence>
<comment type="caution">
    <text evidence="1">The sequence shown here is derived from an EMBL/GenBank/DDBJ whole genome shotgun (WGS) entry which is preliminary data.</text>
</comment>
<sequence length="67" mass="7731">MIKPVILEKFDSGINCVECNKVTVHKMQKIDEHGDGEFIGYYGECDVCGNVSDFNEEDFLWLEFHTI</sequence>
<dbReference type="AlphaFoldDB" id="A0A9W5QN15"/>
<proteinExistence type="predicted"/>
<gene>
    <name evidence="1" type="ORF">IGM_06522</name>
</gene>
<dbReference type="EMBL" id="AHEF01000104">
    <property type="protein sequence ID" value="EOP78915.1"/>
    <property type="molecule type" value="Genomic_DNA"/>
</dbReference>
<dbReference type="Proteomes" id="UP000014009">
    <property type="component" value="Unassembled WGS sequence"/>
</dbReference>
<name>A0A9W5QN15_BACCE</name>
<dbReference type="RefSeq" id="WP_016099566.1">
    <property type="nucleotide sequence ID" value="NZ_KB976548.1"/>
</dbReference>
<evidence type="ECO:0000313" key="1">
    <source>
        <dbReference type="EMBL" id="EOP78915.1"/>
    </source>
</evidence>